<comment type="subcellular location">
    <subcellularLocation>
        <location evidence="1 9">Cell membrane</location>
        <topology evidence="1 9">Single-pass membrane protein</topology>
    </subcellularLocation>
</comment>
<gene>
    <name evidence="9 11" type="primary">tatA</name>
    <name evidence="11" type="ORF">E3E12_03540</name>
</gene>
<comment type="function">
    <text evidence="9">Part of the twin-arginine translocation (Tat) system that transports large folded proteins containing a characteristic twin-arginine motif in their signal peptide across membranes. TatA could form the protein-conducting channel of the Tat system.</text>
</comment>
<evidence type="ECO:0000256" key="1">
    <source>
        <dbReference type="ARBA" id="ARBA00004162"/>
    </source>
</evidence>
<name>A0A4Y6U7P2_9PROT</name>
<dbReference type="OrthoDB" id="7161179at2"/>
<keyword evidence="8 9" id="KW-0472">Membrane</keyword>
<organism evidence="11 12">
    <name type="scientific">Formicincola oecophyllae</name>
    <dbReference type="NCBI Taxonomy" id="2558361"/>
    <lineage>
        <taxon>Bacteria</taxon>
        <taxon>Pseudomonadati</taxon>
        <taxon>Pseudomonadota</taxon>
        <taxon>Alphaproteobacteria</taxon>
        <taxon>Acetobacterales</taxon>
        <taxon>Acetobacteraceae</taxon>
        <taxon>Formicincola</taxon>
    </lineage>
</organism>
<dbReference type="InterPro" id="IPR006312">
    <property type="entry name" value="TatA/E"/>
</dbReference>
<feature type="compositionally biased region" description="Basic and acidic residues" evidence="10">
    <location>
        <begin position="83"/>
        <end position="93"/>
    </location>
</feature>
<dbReference type="Proteomes" id="UP000318709">
    <property type="component" value="Chromosome"/>
</dbReference>
<dbReference type="RefSeq" id="WP_141443098.1">
    <property type="nucleotide sequence ID" value="NZ_CP038231.1"/>
</dbReference>
<dbReference type="KEGG" id="swf:E3E12_03540"/>
<comment type="similarity">
    <text evidence="9">Belongs to the TatA/E family.</text>
</comment>
<keyword evidence="4 9" id="KW-0812">Transmembrane</keyword>
<dbReference type="GO" id="GO:0043953">
    <property type="term" value="P:protein transport by the Tat complex"/>
    <property type="evidence" value="ECO:0007669"/>
    <property type="project" value="UniProtKB-UniRule"/>
</dbReference>
<dbReference type="GO" id="GO:0033281">
    <property type="term" value="C:TAT protein transport complex"/>
    <property type="evidence" value="ECO:0007669"/>
    <property type="project" value="UniProtKB-UniRule"/>
</dbReference>
<evidence type="ECO:0000313" key="11">
    <source>
        <dbReference type="EMBL" id="QDH13429.1"/>
    </source>
</evidence>
<evidence type="ECO:0000256" key="8">
    <source>
        <dbReference type="ARBA" id="ARBA00023136"/>
    </source>
</evidence>
<keyword evidence="7 9" id="KW-0811">Translocation</keyword>
<proteinExistence type="inferred from homology"/>
<keyword evidence="3 9" id="KW-1003">Cell membrane</keyword>
<evidence type="ECO:0000256" key="2">
    <source>
        <dbReference type="ARBA" id="ARBA00022448"/>
    </source>
</evidence>
<evidence type="ECO:0000313" key="12">
    <source>
        <dbReference type="Proteomes" id="UP000318709"/>
    </source>
</evidence>
<keyword evidence="5 9" id="KW-0653">Protein transport</keyword>
<keyword evidence="12" id="KW-1185">Reference proteome</keyword>
<dbReference type="EMBL" id="CP038231">
    <property type="protein sequence ID" value="QDH13429.1"/>
    <property type="molecule type" value="Genomic_DNA"/>
</dbReference>
<dbReference type="PANTHER" id="PTHR42982">
    <property type="entry name" value="SEC-INDEPENDENT PROTEIN TRANSLOCASE PROTEIN TATA"/>
    <property type="match status" value="1"/>
</dbReference>
<evidence type="ECO:0000256" key="9">
    <source>
        <dbReference type="HAMAP-Rule" id="MF_00236"/>
    </source>
</evidence>
<dbReference type="InterPro" id="IPR003369">
    <property type="entry name" value="TatA/B/E"/>
</dbReference>
<comment type="subunit">
    <text evidence="9">The Tat system comprises two distinct complexes: a TatABC complex, containing multiple copies of TatA, TatB and TatC subunits, and a separate TatA complex, containing only TatA subunits. Substrates initially bind to the TatABC complex, which probably triggers association of the separate TatA complex to form the active translocon.</text>
</comment>
<keyword evidence="2 9" id="KW-0813">Transport</keyword>
<reference evidence="11 12" key="1">
    <citation type="submission" date="2019-03" db="EMBL/GenBank/DDBJ databases">
        <title>The complete genome sequence of Swingsia_sp. F3b2 LMG30590(T).</title>
        <authorList>
            <person name="Chua K.-O."/>
            <person name="Chan K.-G."/>
            <person name="See-Too W.-S."/>
        </authorList>
    </citation>
    <scope>NUCLEOTIDE SEQUENCE [LARGE SCALE GENOMIC DNA]</scope>
    <source>
        <strain evidence="11 12">F3b2</strain>
    </source>
</reference>
<feature type="region of interest" description="Disordered" evidence="10">
    <location>
        <begin position="47"/>
        <end position="100"/>
    </location>
</feature>
<dbReference type="GO" id="GO:0008320">
    <property type="term" value="F:protein transmembrane transporter activity"/>
    <property type="evidence" value="ECO:0007669"/>
    <property type="project" value="UniProtKB-UniRule"/>
</dbReference>
<protein>
    <recommendedName>
        <fullName evidence="9">Sec-independent protein translocase protein TatA</fullName>
    </recommendedName>
</protein>
<feature type="compositionally biased region" description="Polar residues" evidence="10">
    <location>
        <begin position="49"/>
        <end position="58"/>
    </location>
</feature>
<dbReference type="HAMAP" id="MF_00236">
    <property type="entry name" value="TatA_E"/>
    <property type="match status" value="1"/>
</dbReference>
<keyword evidence="6 9" id="KW-1133">Transmembrane helix</keyword>
<evidence type="ECO:0000256" key="4">
    <source>
        <dbReference type="ARBA" id="ARBA00022692"/>
    </source>
</evidence>
<dbReference type="AlphaFoldDB" id="A0A4Y6U7P2"/>
<dbReference type="NCBIfam" id="TIGR01411">
    <property type="entry name" value="tatAE"/>
    <property type="match status" value="1"/>
</dbReference>
<evidence type="ECO:0000256" key="7">
    <source>
        <dbReference type="ARBA" id="ARBA00023010"/>
    </source>
</evidence>
<accession>A0A4Y6U7P2</accession>
<sequence>MGSLSPSHLIILAVIVLVLFGTGKISGFMGEFAKGIKSFKKTMAEVEEPTTQAGQGNQVPPVGPVSTQVPPAQLHPGQTAENRPQEVDARMSDPTHPPAA</sequence>
<dbReference type="PANTHER" id="PTHR42982:SF1">
    <property type="entry name" value="SEC-INDEPENDENT PROTEIN TRANSLOCASE PROTEIN TATA"/>
    <property type="match status" value="1"/>
</dbReference>
<evidence type="ECO:0000256" key="10">
    <source>
        <dbReference type="SAM" id="MobiDB-lite"/>
    </source>
</evidence>
<dbReference type="Gene3D" id="1.20.5.3310">
    <property type="match status" value="1"/>
</dbReference>
<dbReference type="Pfam" id="PF02416">
    <property type="entry name" value="TatA_B_E"/>
    <property type="match status" value="1"/>
</dbReference>
<evidence type="ECO:0000256" key="3">
    <source>
        <dbReference type="ARBA" id="ARBA00022475"/>
    </source>
</evidence>
<evidence type="ECO:0000256" key="5">
    <source>
        <dbReference type="ARBA" id="ARBA00022927"/>
    </source>
</evidence>
<evidence type="ECO:0000256" key="6">
    <source>
        <dbReference type="ARBA" id="ARBA00022989"/>
    </source>
</evidence>